<dbReference type="GO" id="GO:0030488">
    <property type="term" value="P:tRNA methylation"/>
    <property type="evidence" value="ECO:0007669"/>
    <property type="project" value="TreeGrafter"/>
</dbReference>
<evidence type="ECO:0000256" key="5">
    <source>
        <dbReference type="ARBA" id="ARBA00022737"/>
    </source>
</evidence>
<dbReference type="PRINTS" id="PR00320">
    <property type="entry name" value="GPROTEINBRPT"/>
</dbReference>
<evidence type="ECO:0000256" key="6">
    <source>
        <dbReference type="ARBA" id="ARBA00038255"/>
    </source>
</evidence>
<reference evidence="8 9" key="1">
    <citation type="journal article" date="2014" name="Genome Biol. Evol.">
        <title>The secreted proteins of Achlya hypogyna and Thraustotheca clavata identify the ancestral oomycete secretome and reveal gene acquisitions by horizontal gene transfer.</title>
        <authorList>
            <person name="Misner I."/>
            <person name="Blouin N."/>
            <person name="Leonard G."/>
            <person name="Richards T.A."/>
            <person name="Lane C.E."/>
        </authorList>
    </citation>
    <scope>NUCLEOTIDE SEQUENCE [LARGE SCALE GENOMIC DNA]</scope>
    <source>
        <strain evidence="8 9">ATCC 34112</strain>
    </source>
</reference>
<dbReference type="InterPro" id="IPR051973">
    <property type="entry name" value="tRNA_Anticodon_Mtase-Reg"/>
</dbReference>
<dbReference type="PROSITE" id="PS50294">
    <property type="entry name" value="WD_REPEATS_REGION"/>
    <property type="match status" value="1"/>
</dbReference>
<comment type="similarity">
    <text evidence="6">Belongs to the WD repeat WDR6 family.</text>
</comment>
<organism evidence="8 9">
    <name type="scientific">Thraustotheca clavata</name>
    <dbReference type="NCBI Taxonomy" id="74557"/>
    <lineage>
        <taxon>Eukaryota</taxon>
        <taxon>Sar</taxon>
        <taxon>Stramenopiles</taxon>
        <taxon>Oomycota</taxon>
        <taxon>Saprolegniomycetes</taxon>
        <taxon>Saprolegniales</taxon>
        <taxon>Achlyaceae</taxon>
        <taxon>Thraustotheca</taxon>
    </lineage>
</organism>
<dbReference type="GO" id="GO:0005737">
    <property type="term" value="C:cytoplasm"/>
    <property type="evidence" value="ECO:0007669"/>
    <property type="project" value="UniProtKB-SubCell"/>
</dbReference>
<accession>A0A1V9ZWX0</accession>
<keyword evidence="3 7" id="KW-0853">WD repeat</keyword>
<evidence type="ECO:0000256" key="3">
    <source>
        <dbReference type="ARBA" id="ARBA00022574"/>
    </source>
</evidence>
<sequence length="1006" mass="110958">MDNAMMIQKCSFIGAVTALAFSSDGSLLYAAVGSTVYLYATATGALVHSFAAFNHGIIHGVDLFGSHAVFFGQKQLAIVEHIPQHPQDDCKMIHIVRKEFRDWILDARILHEKIDGIESILIATGMAHNVVDIWNPKHDQIVKSVRCSERSILYAMGIYGRSLDTIIVAAGTVFQHILLWNPMGDGNAVQTLHQHDGVLFKLQWSKNGRFLTSVSDDRSVQLWSNVNNATFTDLQLPSLSQNQALSHNFYSVFRGWGHTARVWDVKFCGLGIITASEDATCRLWGFNGSCLAVLLGHTDVNVWRVAVHPKQSHIIASGGGDNAIKLWDLNLEQFNQHPSGLVLSIPFINSKPANVRAMVTLMSSVFSITDQSTLIAQEISNPSNNVVIPLGFNPCCLDVSDQFVAIGNVIGEVYLYNHSIFSQQPQLQQDVFMNWQAHDKSRVMHLWFYGSNRILTSGVDLTLKEWIIDASTKTITLLRSFVCPSKTCISSFAFSESVLACGDGRGNIAFYDLSTTIQIQPTQVLHQCHQKNVVSSMTWHDNRLYSSGHDGYINVVEIPPNCTQFISTRRQSVKGISTLKKIWFTKNNDLLAFGFHATLALVVNTTKQYRTLALECGGWRRPNSLYMSTDDDIHHTFCAASKTSNDGIFVHSSSQLKHPVTATHSWHGQNHHSKMGICVVWEPISKLFVSGGEDNALKVYKFNPNTNSTQCIDSVSMHITNVRALVVGTPDNQVPVLISAGGKQSVHVWHLWEERLQHVTEYTPTEVTQDQRILSLASTGLISQQHLILAPNSEGVINVLVANTAKRSIVQVGSFTNCQKPILSCGLFHHGAFIYFATGATDGNIVLWNLSLIYQQLFSCGTANFDDLKPVYTYRAHDMGVNCLNVLAIDEFTFKIVSGGDNQCITLSTIMIQSSGSINVIHHSGIHNASASALKAITSTTNVVLAAGYDQRLIAWQWNATKTSLSFQSSSFLETADIASLSVLEEESTSLHVVAVGKGLQVLTLQ</sequence>
<dbReference type="PANTHER" id="PTHR14344:SF3">
    <property type="entry name" value="WD REPEAT-CONTAINING PROTEIN 6"/>
    <property type="match status" value="1"/>
</dbReference>
<dbReference type="InterPro" id="IPR015943">
    <property type="entry name" value="WD40/YVTN_repeat-like_dom_sf"/>
</dbReference>
<name>A0A1V9ZWX0_9STRA</name>
<keyword evidence="9" id="KW-1185">Reference proteome</keyword>
<dbReference type="PROSITE" id="PS00678">
    <property type="entry name" value="WD_REPEATS_1"/>
    <property type="match status" value="1"/>
</dbReference>
<gene>
    <name evidence="8" type="ORF">THRCLA_05120</name>
</gene>
<keyword evidence="5" id="KW-0677">Repeat</keyword>
<comment type="caution">
    <text evidence="8">The sequence shown here is derived from an EMBL/GenBank/DDBJ whole genome shotgun (WGS) entry which is preliminary data.</text>
</comment>
<evidence type="ECO:0000313" key="8">
    <source>
        <dbReference type="EMBL" id="OQS02515.1"/>
    </source>
</evidence>
<evidence type="ECO:0000256" key="4">
    <source>
        <dbReference type="ARBA" id="ARBA00022694"/>
    </source>
</evidence>
<evidence type="ECO:0000256" key="1">
    <source>
        <dbReference type="ARBA" id="ARBA00004496"/>
    </source>
</evidence>
<dbReference type="InterPro" id="IPR036322">
    <property type="entry name" value="WD40_repeat_dom_sf"/>
</dbReference>
<dbReference type="PROSITE" id="PS50082">
    <property type="entry name" value="WD_REPEATS_2"/>
    <property type="match status" value="2"/>
</dbReference>
<dbReference type="SMART" id="SM00320">
    <property type="entry name" value="WD40"/>
    <property type="match status" value="12"/>
</dbReference>
<dbReference type="SUPFAM" id="SSF101908">
    <property type="entry name" value="Putative isomerase YbhE"/>
    <property type="match status" value="1"/>
</dbReference>
<dbReference type="InterPro" id="IPR019775">
    <property type="entry name" value="WD40_repeat_CS"/>
</dbReference>
<keyword evidence="2" id="KW-0963">Cytoplasm</keyword>
<dbReference type="PANTHER" id="PTHR14344">
    <property type="entry name" value="WD REPEAT PROTEIN"/>
    <property type="match status" value="1"/>
</dbReference>
<protein>
    <submittedName>
        <fullName evidence="8">Uncharacterized protein</fullName>
    </submittedName>
</protein>
<dbReference type="Gene3D" id="2.130.10.10">
    <property type="entry name" value="YVTN repeat-like/Quinoprotein amine dehydrogenase"/>
    <property type="match status" value="5"/>
</dbReference>
<evidence type="ECO:0000256" key="7">
    <source>
        <dbReference type="PROSITE-ProRule" id="PRU00221"/>
    </source>
</evidence>
<dbReference type="InterPro" id="IPR001680">
    <property type="entry name" value="WD40_rpt"/>
</dbReference>
<dbReference type="OrthoDB" id="5594999at2759"/>
<dbReference type="EMBL" id="JNBS01001120">
    <property type="protein sequence ID" value="OQS02515.1"/>
    <property type="molecule type" value="Genomic_DNA"/>
</dbReference>
<comment type="subcellular location">
    <subcellularLocation>
        <location evidence="1">Cytoplasm</location>
    </subcellularLocation>
</comment>
<dbReference type="Proteomes" id="UP000243217">
    <property type="component" value="Unassembled WGS sequence"/>
</dbReference>
<feature type="repeat" description="WD" evidence="7">
    <location>
        <begin position="192"/>
        <end position="224"/>
    </location>
</feature>
<dbReference type="AlphaFoldDB" id="A0A1V9ZWX0"/>
<feature type="repeat" description="WD" evidence="7">
    <location>
        <begin position="302"/>
        <end position="330"/>
    </location>
</feature>
<dbReference type="SUPFAM" id="SSF50978">
    <property type="entry name" value="WD40 repeat-like"/>
    <property type="match status" value="2"/>
</dbReference>
<evidence type="ECO:0000313" key="9">
    <source>
        <dbReference type="Proteomes" id="UP000243217"/>
    </source>
</evidence>
<dbReference type="InterPro" id="IPR020472">
    <property type="entry name" value="WD40_PAC1"/>
</dbReference>
<proteinExistence type="inferred from homology"/>
<dbReference type="Pfam" id="PF00400">
    <property type="entry name" value="WD40"/>
    <property type="match status" value="3"/>
</dbReference>
<keyword evidence="4" id="KW-0819">tRNA processing</keyword>
<dbReference type="STRING" id="74557.A0A1V9ZWX0"/>
<evidence type="ECO:0000256" key="2">
    <source>
        <dbReference type="ARBA" id="ARBA00022490"/>
    </source>
</evidence>